<dbReference type="InterPro" id="IPR000566">
    <property type="entry name" value="Lipocln_cytosolic_FA-bd_dom"/>
</dbReference>
<feature type="compositionally biased region" description="Low complexity" evidence="1">
    <location>
        <begin position="51"/>
        <end position="75"/>
    </location>
</feature>
<feature type="compositionally biased region" description="Pro residues" evidence="1">
    <location>
        <begin position="143"/>
        <end position="163"/>
    </location>
</feature>
<dbReference type="Proteomes" id="UP000218209">
    <property type="component" value="Unassembled WGS sequence"/>
</dbReference>
<dbReference type="GO" id="GO:0000302">
    <property type="term" value="P:response to reactive oxygen species"/>
    <property type="evidence" value="ECO:0007669"/>
    <property type="project" value="TreeGrafter"/>
</dbReference>
<gene>
    <name evidence="3" type="ORF">BU14_0072s0043</name>
</gene>
<dbReference type="PANTHER" id="PTHR10612:SF34">
    <property type="entry name" value="APOLIPOPROTEIN D"/>
    <property type="match status" value="1"/>
</dbReference>
<evidence type="ECO:0000256" key="1">
    <source>
        <dbReference type="SAM" id="MobiDB-lite"/>
    </source>
</evidence>
<dbReference type="Gene3D" id="2.40.128.20">
    <property type="match status" value="1"/>
</dbReference>
<dbReference type="EMBL" id="KV918787">
    <property type="protein sequence ID" value="OSX79685.1"/>
    <property type="molecule type" value="Genomic_DNA"/>
</dbReference>
<keyword evidence="4" id="KW-1185">Reference proteome</keyword>
<feature type="compositionally biased region" description="Basic and acidic residues" evidence="1">
    <location>
        <begin position="177"/>
        <end position="186"/>
    </location>
</feature>
<dbReference type="PANTHER" id="PTHR10612">
    <property type="entry name" value="APOLIPOPROTEIN D"/>
    <property type="match status" value="1"/>
</dbReference>
<dbReference type="InterPro" id="IPR022272">
    <property type="entry name" value="Lipocalin_CS"/>
</dbReference>
<organism evidence="3 4">
    <name type="scientific">Porphyra umbilicalis</name>
    <name type="common">Purple laver</name>
    <name type="synonym">Red alga</name>
    <dbReference type="NCBI Taxonomy" id="2786"/>
    <lineage>
        <taxon>Eukaryota</taxon>
        <taxon>Rhodophyta</taxon>
        <taxon>Bangiophyceae</taxon>
        <taxon>Bangiales</taxon>
        <taxon>Bangiaceae</taxon>
        <taxon>Porphyra</taxon>
    </lineage>
</organism>
<dbReference type="SUPFAM" id="SSF50814">
    <property type="entry name" value="Lipocalins"/>
    <property type="match status" value="1"/>
</dbReference>
<feature type="region of interest" description="Disordered" evidence="1">
    <location>
        <begin position="140"/>
        <end position="227"/>
    </location>
</feature>
<feature type="region of interest" description="Disordered" evidence="1">
    <location>
        <begin position="30"/>
        <end position="78"/>
    </location>
</feature>
<accession>A0A1X6PG02</accession>
<evidence type="ECO:0000313" key="3">
    <source>
        <dbReference type="EMBL" id="OSX79685.1"/>
    </source>
</evidence>
<dbReference type="InterPro" id="IPR012674">
    <property type="entry name" value="Calycin"/>
</dbReference>
<dbReference type="OrthoDB" id="565904at2759"/>
<sequence length="417" mass="44415">MARAAERMGLAAAPSRHLPVWAEPARLTTSARARRTRRQLRRGRGRRGPRRWPLGARAPCGTRPGAAAARRGGATLSPHCRRAPASIWDRAGRLAHPRVLKPGKALRAGVGHIRLHPAPRLAPYRSTGSAPPWWSCRLSYSPSSPPPRPRPSPITPLPPPPPLSHHDGHAGCARGAPRRDGGGDGRRRARAAPPAARQGGPPPGVDTSGGGGPPPGVGSTIPANGRTCPNVPTVRGFELSAYTGRWYQVAVTALFAERTEDNKPCVTADYKLQGPNVQVINCKQDAPANATSRATVGCLEGVAFPPAKGEPPAELAVQFPGAPFPGPYNIIGLSGKASEGYRVALVYSCTAGGGFFSQGLFLLSRTPQLGFFELLSWYVRFLRTGIKLAKNNPIVLTPQGRKRCAYRGDKRANVIFE</sequence>
<dbReference type="PROSITE" id="PS00213">
    <property type="entry name" value="LIPOCALIN"/>
    <property type="match status" value="1"/>
</dbReference>
<feature type="domain" description="Lipocalin/cytosolic fatty-acid binding" evidence="2">
    <location>
        <begin position="238"/>
        <end position="369"/>
    </location>
</feature>
<feature type="compositionally biased region" description="Basic residues" evidence="1">
    <location>
        <begin position="32"/>
        <end position="50"/>
    </location>
</feature>
<protein>
    <recommendedName>
        <fullName evidence="2">Lipocalin/cytosolic fatty-acid binding domain-containing protein</fullName>
    </recommendedName>
</protein>
<proteinExistence type="predicted"/>
<dbReference type="AlphaFoldDB" id="A0A1X6PG02"/>
<evidence type="ECO:0000259" key="2">
    <source>
        <dbReference type="Pfam" id="PF08212"/>
    </source>
</evidence>
<dbReference type="GO" id="GO:0006629">
    <property type="term" value="P:lipid metabolic process"/>
    <property type="evidence" value="ECO:0007669"/>
    <property type="project" value="TreeGrafter"/>
</dbReference>
<evidence type="ECO:0000313" key="4">
    <source>
        <dbReference type="Proteomes" id="UP000218209"/>
    </source>
</evidence>
<dbReference type="GO" id="GO:0005737">
    <property type="term" value="C:cytoplasm"/>
    <property type="evidence" value="ECO:0007669"/>
    <property type="project" value="TreeGrafter"/>
</dbReference>
<name>A0A1X6PG02_PORUM</name>
<reference evidence="3 4" key="1">
    <citation type="submission" date="2017-03" db="EMBL/GenBank/DDBJ databases">
        <title>WGS assembly of Porphyra umbilicalis.</title>
        <authorList>
            <person name="Brawley S.H."/>
            <person name="Blouin N.A."/>
            <person name="Ficko-Blean E."/>
            <person name="Wheeler G.L."/>
            <person name="Lohr M."/>
            <person name="Goodson H.V."/>
            <person name="Jenkins J.W."/>
            <person name="Blaby-Haas C.E."/>
            <person name="Helliwell K.E."/>
            <person name="Chan C."/>
            <person name="Marriage T."/>
            <person name="Bhattacharya D."/>
            <person name="Klein A.S."/>
            <person name="Badis Y."/>
            <person name="Brodie J."/>
            <person name="Cao Y."/>
            <person name="Collen J."/>
            <person name="Dittami S.M."/>
            <person name="Gachon C.M."/>
            <person name="Green B.R."/>
            <person name="Karpowicz S."/>
            <person name="Kim J.W."/>
            <person name="Kudahl U."/>
            <person name="Lin S."/>
            <person name="Michel G."/>
            <person name="Mittag M."/>
            <person name="Olson B.J."/>
            <person name="Pangilinan J."/>
            <person name="Peng Y."/>
            <person name="Qiu H."/>
            <person name="Shu S."/>
            <person name="Singer J.T."/>
            <person name="Smith A.G."/>
            <person name="Sprecher B.N."/>
            <person name="Wagner V."/>
            <person name="Wang W."/>
            <person name="Wang Z.-Y."/>
            <person name="Yan J."/>
            <person name="Yarish C."/>
            <person name="Zoeuner-Riek S."/>
            <person name="Zhuang Y."/>
            <person name="Zou Y."/>
            <person name="Lindquist E.A."/>
            <person name="Grimwood J."/>
            <person name="Barry K."/>
            <person name="Rokhsar D.S."/>
            <person name="Schmutz J."/>
            <person name="Stiller J.W."/>
            <person name="Grossman A.R."/>
            <person name="Prochnik S.E."/>
        </authorList>
    </citation>
    <scope>NUCLEOTIDE SEQUENCE [LARGE SCALE GENOMIC DNA]</scope>
    <source>
        <strain evidence="3">4086291</strain>
    </source>
</reference>
<dbReference type="Pfam" id="PF08212">
    <property type="entry name" value="Lipocalin_2"/>
    <property type="match status" value="1"/>
</dbReference>